<reference evidence="3 4" key="4">
    <citation type="journal article" date="2011" name="BMC Genomics">
        <title>RNA-Seq improves annotation of protein-coding genes in the cucumber genome.</title>
        <authorList>
            <person name="Li Z."/>
            <person name="Zhang Z."/>
            <person name="Yan P."/>
            <person name="Huang S."/>
            <person name="Fei Z."/>
            <person name="Lin K."/>
        </authorList>
    </citation>
    <scope>NUCLEOTIDE SEQUENCE [LARGE SCALE GENOMIC DNA]</scope>
    <source>
        <strain evidence="4">cv. 9930</strain>
    </source>
</reference>
<dbReference type="AlphaFoldDB" id="A0A0A0KDK4"/>
<accession>A0A0A0KDK4</accession>
<reference evidence="3 4" key="2">
    <citation type="journal article" date="2009" name="PLoS ONE">
        <title>An integrated genetic and cytogenetic map of the cucumber genome.</title>
        <authorList>
            <person name="Ren Y."/>
            <person name="Zhang Z."/>
            <person name="Liu J."/>
            <person name="Staub J.E."/>
            <person name="Han Y."/>
            <person name="Cheng Z."/>
            <person name="Li X."/>
            <person name="Lu J."/>
            <person name="Miao H."/>
            <person name="Kang H."/>
            <person name="Xie B."/>
            <person name="Gu X."/>
            <person name="Wang X."/>
            <person name="Du Y."/>
            <person name="Jin W."/>
            <person name="Huang S."/>
        </authorList>
    </citation>
    <scope>NUCLEOTIDE SEQUENCE [LARGE SCALE GENOMIC DNA]</scope>
    <source>
        <strain evidence="4">cv. 9930</strain>
    </source>
</reference>
<evidence type="ECO:0000256" key="1">
    <source>
        <dbReference type="SAM" id="MobiDB-lite"/>
    </source>
</evidence>
<organism evidence="3 4">
    <name type="scientific">Cucumis sativus</name>
    <name type="common">Cucumber</name>
    <dbReference type="NCBI Taxonomy" id="3659"/>
    <lineage>
        <taxon>Eukaryota</taxon>
        <taxon>Viridiplantae</taxon>
        <taxon>Streptophyta</taxon>
        <taxon>Embryophyta</taxon>
        <taxon>Tracheophyta</taxon>
        <taxon>Spermatophyta</taxon>
        <taxon>Magnoliopsida</taxon>
        <taxon>eudicotyledons</taxon>
        <taxon>Gunneridae</taxon>
        <taxon>Pentapetalae</taxon>
        <taxon>rosids</taxon>
        <taxon>fabids</taxon>
        <taxon>Cucurbitales</taxon>
        <taxon>Cucurbitaceae</taxon>
        <taxon>Benincaseae</taxon>
        <taxon>Cucumis</taxon>
    </lineage>
</organism>
<evidence type="ECO:0000259" key="2">
    <source>
        <dbReference type="Pfam" id="PF13962"/>
    </source>
</evidence>
<protein>
    <recommendedName>
        <fullName evidence="2">PGG domain-containing protein</fullName>
    </recommendedName>
</protein>
<evidence type="ECO:0000313" key="3">
    <source>
        <dbReference type="EMBL" id="KGN47598.1"/>
    </source>
</evidence>
<reference evidence="3 4" key="3">
    <citation type="journal article" date="2010" name="BMC Genomics">
        <title>Transcriptome sequencing and comparative analysis of cucumber flowers with different sex types.</title>
        <authorList>
            <person name="Guo S."/>
            <person name="Zheng Y."/>
            <person name="Joung J.G."/>
            <person name="Liu S."/>
            <person name="Zhang Z."/>
            <person name="Crasta O.R."/>
            <person name="Sobral B.W."/>
            <person name="Xu Y."/>
            <person name="Huang S."/>
            <person name="Fei Z."/>
        </authorList>
    </citation>
    <scope>NUCLEOTIDE SEQUENCE [LARGE SCALE GENOMIC DNA]</scope>
    <source>
        <strain evidence="4">cv. 9930</strain>
    </source>
</reference>
<dbReference type="InterPro" id="IPR026961">
    <property type="entry name" value="PGG_dom"/>
</dbReference>
<dbReference type="EMBL" id="CM002927">
    <property type="protein sequence ID" value="KGN47598.1"/>
    <property type="molecule type" value="Genomic_DNA"/>
</dbReference>
<sequence length="110" mass="12692">MSREVADDSVLPIETDQTINVKDKENRKKKNEGGERDRDFLMVATTFIAAMAFQAGTNPPGGVWQERQQPELRTRQIHNGYEISFFIHQFHERRYGLFRMISDAVYSAVG</sequence>
<gene>
    <name evidence="3" type="ORF">Csa_6G363540</name>
</gene>
<dbReference type="Proteomes" id="UP000029981">
    <property type="component" value="Chromosome 6"/>
</dbReference>
<feature type="compositionally biased region" description="Basic and acidic residues" evidence="1">
    <location>
        <begin position="21"/>
        <end position="37"/>
    </location>
</feature>
<proteinExistence type="predicted"/>
<evidence type="ECO:0000313" key="4">
    <source>
        <dbReference type="Proteomes" id="UP000029981"/>
    </source>
</evidence>
<dbReference type="Pfam" id="PF13962">
    <property type="entry name" value="PGG"/>
    <property type="match status" value="1"/>
</dbReference>
<reference evidence="3 4" key="1">
    <citation type="journal article" date="2009" name="Nat. Genet.">
        <title>The genome of the cucumber, Cucumis sativus L.</title>
        <authorList>
            <person name="Huang S."/>
            <person name="Li R."/>
            <person name="Zhang Z."/>
            <person name="Li L."/>
            <person name="Gu X."/>
            <person name="Fan W."/>
            <person name="Lucas W.J."/>
            <person name="Wang X."/>
            <person name="Xie B."/>
            <person name="Ni P."/>
            <person name="Ren Y."/>
            <person name="Zhu H."/>
            <person name="Li J."/>
            <person name="Lin K."/>
            <person name="Jin W."/>
            <person name="Fei Z."/>
            <person name="Li G."/>
            <person name="Staub J."/>
            <person name="Kilian A."/>
            <person name="van der Vossen E.A."/>
            <person name="Wu Y."/>
            <person name="Guo J."/>
            <person name="He J."/>
            <person name="Jia Z."/>
            <person name="Ren Y."/>
            <person name="Tian G."/>
            <person name="Lu Y."/>
            <person name="Ruan J."/>
            <person name="Qian W."/>
            <person name="Wang M."/>
            <person name="Huang Q."/>
            <person name="Li B."/>
            <person name="Xuan Z."/>
            <person name="Cao J."/>
            <person name="Asan"/>
            <person name="Wu Z."/>
            <person name="Zhang J."/>
            <person name="Cai Q."/>
            <person name="Bai Y."/>
            <person name="Zhao B."/>
            <person name="Han Y."/>
            <person name="Li Y."/>
            <person name="Li X."/>
            <person name="Wang S."/>
            <person name="Shi Q."/>
            <person name="Liu S."/>
            <person name="Cho W.K."/>
            <person name="Kim J.Y."/>
            <person name="Xu Y."/>
            <person name="Heller-Uszynska K."/>
            <person name="Miao H."/>
            <person name="Cheng Z."/>
            <person name="Zhang S."/>
            <person name="Wu J."/>
            <person name="Yang Y."/>
            <person name="Kang H."/>
            <person name="Li M."/>
            <person name="Liang H."/>
            <person name="Ren X."/>
            <person name="Shi Z."/>
            <person name="Wen M."/>
            <person name="Jian M."/>
            <person name="Yang H."/>
            <person name="Zhang G."/>
            <person name="Yang Z."/>
            <person name="Chen R."/>
            <person name="Liu S."/>
            <person name="Li J."/>
            <person name="Ma L."/>
            <person name="Liu H."/>
            <person name="Zhou Y."/>
            <person name="Zhao J."/>
            <person name="Fang X."/>
            <person name="Li G."/>
            <person name="Fang L."/>
            <person name="Li Y."/>
            <person name="Liu D."/>
            <person name="Zheng H."/>
            <person name="Zhang Y."/>
            <person name="Qin N."/>
            <person name="Li Z."/>
            <person name="Yang G."/>
            <person name="Yang S."/>
            <person name="Bolund L."/>
            <person name="Kristiansen K."/>
            <person name="Zheng H."/>
            <person name="Li S."/>
            <person name="Zhang X."/>
            <person name="Yang H."/>
            <person name="Wang J."/>
            <person name="Sun R."/>
            <person name="Zhang B."/>
            <person name="Jiang S."/>
            <person name="Wang J."/>
            <person name="Du Y."/>
            <person name="Li S."/>
        </authorList>
    </citation>
    <scope>NUCLEOTIDE SEQUENCE [LARGE SCALE GENOMIC DNA]</scope>
    <source>
        <strain evidence="4">cv. 9930</strain>
    </source>
</reference>
<feature type="region of interest" description="Disordered" evidence="1">
    <location>
        <begin position="1"/>
        <end position="37"/>
    </location>
</feature>
<keyword evidence="4" id="KW-1185">Reference proteome</keyword>
<name>A0A0A0KDK4_CUCSA</name>
<feature type="domain" description="PGG" evidence="2">
    <location>
        <begin position="35"/>
        <end position="78"/>
    </location>
</feature>
<dbReference type="Gramene" id="KGN47598">
    <property type="protein sequence ID" value="KGN47598"/>
    <property type="gene ID" value="Csa_6G363540"/>
</dbReference>